<reference evidence="1 2" key="1">
    <citation type="submission" date="2021-10" db="EMBL/GenBank/DDBJ databases">
        <authorList>
            <person name="Criscuolo A."/>
        </authorList>
    </citation>
    <scope>NUCLEOTIDE SEQUENCE [LARGE SCALE GENOMIC DNA]</scope>
    <source>
        <strain evidence="2">CIP 111899</strain>
    </source>
</reference>
<dbReference type="RefSeq" id="WP_230576425.1">
    <property type="nucleotide sequence ID" value="NZ_CAKJTI010000029.1"/>
</dbReference>
<sequence length="99" mass="10974">MSILINHTAIPSIFNPNLVKDTHKQPSNTKNKQKHFEGICCLLNTFNLGKKVNEILVNGTPLAVSNFTGFHFNTGLAIFIDGRGRIILVNCERIDAIVL</sequence>
<protein>
    <submittedName>
        <fullName evidence="1">Uncharacterized protein</fullName>
    </submittedName>
</protein>
<evidence type="ECO:0000313" key="1">
    <source>
        <dbReference type="EMBL" id="CAG9614475.1"/>
    </source>
</evidence>
<keyword evidence="2" id="KW-1185">Reference proteome</keyword>
<dbReference type="Proteomes" id="UP000789423">
    <property type="component" value="Unassembled WGS sequence"/>
</dbReference>
<dbReference type="EMBL" id="CAKJTI010000029">
    <property type="protein sequence ID" value="CAG9614475.1"/>
    <property type="molecule type" value="Genomic_DNA"/>
</dbReference>
<proteinExistence type="predicted"/>
<name>A0ABM8YF64_9BACI</name>
<evidence type="ECO:0000313" key="2">
    <source>
        <dbReference type="Proteomes" id="UP000789423"/>
    </source>
</evidence>
<accession>A0ABM8YF64</accession>
<organism evidence="1 2">
    <name type="scientific">Bacillus rhizoplanae</name>
    <dbReference type="NCBI Taxonomy" id="2880966"/>
    <lineage>
        <taxon>Bacteria</taxon>
        <taxon>Bacillati</taxon>
        <taxon>Bacillota</taxon>
        <taxon>Bacilli</taxon>
        <taxon>Bacillales</taxon>
        <taxon>Bacillaceae</taxon>
        <taxon>Bacillus</taxon>
    </lineage>
</organism>
<gene>
    <name evidence="1" type="ORF">BACCIP111899_03708</name>
</gene>
<comment type="caution">
    <text evidence="1">The sequence shown here is derived from an EMBL/GenBank/DDBJ whole genome shotgun (WGS) entry which is preliminary data.</text>
</comment>